<proteinExistence type="predicted"/>
<dbReference type="AlphaFoldDB" id="A0A426VBT3"/>
<dbReference type="Proteomes" id="UP000269265">
    <property type="component" value="Unassembled WGS sequence"/>
</dbReference>
<sequence length="84" mass="9234">MPCPEADPPRNLWINRCTGELVELYKLLLAPLLGSMSLPEAIDWSERLWEDAHGVMAPEEAARHAVAEVVHLSSADDPHGSSHP</sequence>
<reference evidence="1 2" key="1">
    <citation type="submission" date="2018-12" db="EMBL/GenBank/DDBJ databases">
        <title>The whole draft genome of Aquabacterium sp. SJQ9.</title>
        <authorList>
            <person name="Sun L."/>
            <person name="Gao X."/>
            <person name="Chen W."/>
            <person name="Huang K."/>
        </authorList>
    </citation>
    <scope>NUCLEOTIDE SEQUENCE [LARGE SCALE GENOMIC DNA]</scope>
    <source>
        <strain evidence="1 2">SJQ9</strain>
    </source>
</reference>
<evidence type="ECO:0000313" key="1">
    <source>
        <dbReference type="EMBL" id="RRS04324.1"/>
    </source>
</evidence>
<organism evidence="1 2">
    <name type="scientific">Aquabacterium soli</name>
    <dbReference type="NCBI Taxonomy" id="2493092"/>
    <lineage>
        <taxon>Bacteria</taxon>
        <taxon>Pseudomonadati</taxon>
        <taxon>Pseudomonadota</taxon>
        <taxon>Betaproteobacteria</taxon>
        <taxon>Burkholderiales</taxon>
        <taxon>Aquabacterium</taxon>
    </lineage>
</organism>
<dbReference type="EMBL" id="RSED01000007">
    <property type="protein sequence ID" value="RRS04324.1"/>
    <property type="molecule type" value="Genomic_DNA"/>
</dbReference>
<evidence type="ECO:0000313" key="2">
    <source>
        <dbReference type="Proteomes" id="UP000269265"/>
    </source>
</evidence>
<comment type="caution">
    <text evidence="1">The sequence shown here is derived from an EMBL/GenBank/DDBJ whole genome shotgun (WGS) entry which is preliminary data.</text>
</comment>
<accession>A0A426VBT3</accession>
<gene>
    <name evidence="1" type="ORF">EIP75_10535</name>
</gene>
<keyword evidence="2" id="KW-1185">Reference proteome</keyword>
<dbReference type="RefSeq" id="WP_125243231.1">
    <property type="nucleotide sequence ID" value="NZ_RSED01000007.1"/>
</dbReference>
<name>A0A426VBT3_9BURK</name>
<protein>
    <submittedName>
        <fullName evidence="1">Uncharacterized protein</fullName>
    </submittedName>
</protein>